<keyword evidence="1" id="KW-0106">Calcium</keyword>
<dbReference type="InterPro" id="IPR018247">
    <property type="entry name" value="EF_Hand_1_Ca_BS"/>
</dbReference>
<keyword evidence="4" id="KW-1185">Reference proteome</keyword>
<accession>A0A6A1W9I7</accession>
<evidence type="ECO:0000256" key="1">
    <source>
        <dbReference type="ARBA" id="ARBA00022837"/>
    </source>
</evidence>
<dbReference type="InterPro" id="IPR002048">
    <property type="entry name" value="EF_hand_dom"/>
</dbReference>
<dbReference type="SUPFAM" id="SSF47473">
    <property type="entry name" value="EF-hand"/>
    <property type="match status" value="1"/>
</dbReference>
<dbReference type="GO" id="GO:0005509">
    <property type="term" value="F:calcium ion binding"/>
    <property type="evidence" value="ECO:0007669"/>
    <property type="project" value="InterPro"/>
</dbReference>
<dbReference type="Proteomes" id="UP000516437">
    <property type="component" value="Chromosome 3"/>
</dbReference>
<gene>
    <name evidence="3" type="ORF">CJ030_MR3G009818</name>
</gene>
<proteinExistence type="predicted"/>
<dbReference type="Gene3D" id="1.10.238.10">
    <property type="entry name" value="EF-hand"/>
    <property type="match status" value="1"/>
</dbReference>
<reference evidence="3 4" key="1">
    <citation type="journal article" date="2019" name="Plant Biotechnol. J.">
        <title>The red bayberry genome and genetic basis of sex determination.</title>
        <authorList>
            <person name="Jia H.M."/>
            <person name="Jia H.J."/>
            <person name="Cai Q.L."/>
            <person name="Wang Y."/>
            <person name="Zhao H.B."/>
            <person name="Yang W.F."/>
            <person name="Wang G.Y."/>
            <person name="Li Y.H."/>
            <person name="Zhan D.L."/>
            <person name="Shen Y.T."/>
            <person name="Niu Q.F."/>
            <person name="Chang L."/>
            <person name="Qiu J."/>
            <person name="Zhao L."/>
            <person name="Xie H.B."/>
            <person name="Fu W.Y."/>
            <person name="Jin J."/>
            <person name="Li X.W."/>
            <person name="Jiao Y."/>
            <person name="Zhou C.C."/>
            <person name="Tu T."/>
            <person name="Chai C.Y."/>
            <person name="Gao J.L."/>
            <person name="Fan L.J."/>
            <person name="van de Weg E."/>
            <person name="Wang J.Y."/>
            <person name="Gao Z.S."/>
        </authorList>
    </citation>
    <scope>NUCLEOTIDE SEQUENCE [LARGE SCALE GENOMIC DNA]</scope>
    <source>
        <tissue evidence="3">Leaves</tissue>
    </source>
</reference>
<dbReference type="SMART" id="SM00054">
    <property type="entry name" value="EFh"/>
    <property type="match status" value="2"/>
</dbReference>
<name>A0A6A1W9I7_9ROSI</name>
<dbReference type="AlphaFoldDB" id="A0A6A1W9I7"/>
<evidence type="ECO:0000259" key="2">
    <source>
        <dbReference type="PROSITE" id="PS50222"/>
    </source>
</evidence>
<feature type="domain" description="EF-hand" evidence="2">
    <location>
        <begin position="68"/>
        <end position="93"/>
    </location>
</feature>
<evidence type="ECO:0000313" key="3">
    <source>
        <dbReference type="EMBL" id="KAB1220358.1"/>
    </source>
</evidence>
<dbReference type="PROSITE" id="PS00018">
    <property type="entry name" value="EF_HAND_1"/>
    <property type="match status" value="2"/>
</dbReference>
<dbReference type="EMBL" id="RXIC02000021">
    <property type="protein sequence ID" value="KAB1220358.1"/>
    <property type="molecule type" value="Genomic_DNA"/>
</dbReference>
<dbReference type="PROSITE" id="PS50222">
    <property type="entry name" value="EF_HAND_2"/>
    <property type="match status" value="2"/>
</dbReference>
<organism evidence="3 4">
    <name type="scientific">Morella rubra</name>
    <name type="common">Chinese bayberry</name>
    <dbReference type="NCBI Taxonomy" id="262757"/>
    <lineage>
        <taxon>Eukaryota</taxon>
        <taxon>Viridiplantae</taxon>
        <taxon>Streptophyta</taxon>
        <taxon>Embryophyta</taxon>
        <taxon>Tracheophyta</taxon>
        <taxon>Spermatophyta</taxon>
        <taxon>Magnoliopsida</taxon>
        <taxon>eudicotyledons</taxon>
        <taxon>Gunneridae</taxon>
        <taxon>Pentapetalae</taxon>
        <taxon>rosids</taxon>
        <taxon>fabids</taxon>
        <taxon>Fagales</taxon>
        <taxon>Myricaceae</taxon>
        <taxon>Morella</taxon>
    </lineage>
</organism>
<feature type="domain" description="EF-hand" evidence="2">
    <location>
        <begin position="22"/>
        <end position="57"/>
    </location>
</feature>
<dbReference type="Pfam" id="PF13499">
    <property type="entry name" value="EF-hand_7"/>
    <property type="match status" value="1"/>
</dbReference>
<dbReference type="OrthoDB" id="26525at2759"/>
<protein>
    <recommendedName>
        <fullName evidence="2">EF-hand domain-containing protein</fullName>
    </recommendedName>
</protein>
<dbReference type="CDD" id="cd00051">
    <property type="entry name" value="EFh"/>
    <property type="match status" value="1"/>
</dbReference>
<dbReference type="InterPro" id="IPR011992">
    <property type="entry name" value="EF-hand-dom_pair"/>
</dbReference>
<sequence>MGRDTPIFNVEQHTKSVGSVPFTREALVGVFNRHDKNNDGRLSKSELKEAFEEIGSRCSKVRASLELHHADKNHNGFIDKGEFEKLIDHVLKHNYQFGG</sequence>
<evidence type="ECO:0000313" key="4">
    <source>
        <dbReference type="Proteomes" id="UP000516437"/>
    </source>
</evidence>
<comment type="caution">
    <text evidence="3">The sequence shown here is derived from an EMBL/GenBank/DDBJ whole genome shotgun (WGS) entry which is preliminary data.</text>
</comment>